<feature type="modified residue" description="4-aspartylphosphate" evidence="1">
    <location>
        <position position="131"/>
    </location>
</feature>
<feature type="domain" description="Response regulatory" evidence="2">
    <location>
        <begin position="82"/>
        <end position="197"/>
    </location>
</feature>
<name>A0A6N9QY26_9MICC</name>
<feature type="non-terminal residue" evidence="3">
    <location>
        <position position="1"/>
    </location>
</feature>
<dbReference type="CDD" id="cd00156">
    <property type="entry name" value="REC"/>
    <property type="match status" value="1"/>
</dbReference>
<dbReference type="SUPFAM" id="SSF52172">
    <property type="entry name" value="CheY-like"/>
    <property type="match status" value="1"/>
</dbReference>
<reference evidence="3 4" key="1">
    <citation type="submission" date="2019-11" db="EMBL/GenBank/DDBJ databases">
        <title>Draft genome sequence of Kocuria indica DP-K7, a methyl red degrading Actinobacterium.</title>
        <authorList>
            <person name="Kumaran S."/>
            <person name="Tischler D."/>
            <person name="Ngo A.C.R."/>
            <person name="Schultes F."/>
        </authorList>
    </citation>
    <scope>NUCLEOTIDE SEQUENCE [LARGE SCALE GENOMIC DNA]</scope>
    <source>
        <strain evidence="3 4">DP-K7</strain>
    </source>
</reference>
<dbReference type="InterPro" id="IPR001789">
    <property type="entry name" value="Sig_transdc_resp-reg_receiver"/>
</dbReference>
<dbReference type="RefSeq" id="WP_162228801.1">
    <property type="nucleotide sequence ID" value="NZ_WMHZ01000003.1"/>
</dbReference>
<dbReference type="EMBL" id="WMHZ01000003">
    <property type="protein sequence ID" value="NDO77320.1"/>
    <property type="molecule type" value="Genomic_DNA"/>
</dbReference>
<dbReference type="InterPro" id="IPR011006">
    <property type="entry name" value="CheY-like_superfamily"/>
</dbReference>
<dbReference type="AlphaFoldDB" id="A0A6N9QY26"/>
<sequence length="197" mass="21842">DLPEISLPSQFNFRLHVDGEGEDLSCENGSGFTPSARAVDGADLLYRINTAQKARTGQDLTDERRAQLMDAYERAAGIDFKCVLWVDDNERWIEYERAMLEAAGVSTVWVPSTERALELLTGNSFHTIISDMGRSEGPQEGFALLDAIRARGYQTPLIVYSGSDRSDHVRAVLDRGGQGATNDPSRLFELVMNEVSR</sequence>
<organism evidence="3 4">
    <name type="scientific">Kocuria marina subsp. indica</name>
    <dbReference type="NCBI Taxonomy" id="1049583"/>
    <lineage>
        <taxon>Bacteria</taxon>
        <taxon>Bacillati</taxon>
        <taxon>Actinomycetota</taxon>
        <taxon>Actinomycetes</taxon>
        <taxon>Micrococcales</taxon>
        <taxon>Micrococcaceae</taxon>
        <taxon>Kocuria</taxon>
    </lineage>
</organism>
<evidence type="ECO:0000313" key="4">
    <source>
        <dbReference type="Proteomes" id="UP000471026"/>
    </source>
</evidence>
<comment type="caution">
    <text evidence="3">The sequence shown here is derived from an EMBL/GenBank/DDBJ whole genome shotgun (WGS) entry which is preliminary data.</text>
</comment>
<evidence type="ECO:0000313" key="3">
    <source>
        <dbReference type="EMBL" id="NDO77320.1"/>
    </source>
</evidence>
<keyword evidence="1" id="KW-0597">Phosphoprotein</keyword>
<dbReference type="Pfam" id="PF00072">
    <property type="entry name" value="Response_reg"/>
    <property type="match status" value="1"/>
</dbReference>
<accession>A0A6N9QY26</accession>
<dbReference type="Proteomes" id="UP000471026">
    <property type="component" value="Unassembled WGS sequence"/>
</dbReference>
<dbReference type="Gene3D" id="3.40.50.2300">
    <property type="match status" value="1"/>
</dbReference>
<proteinExistence type="predicted"/>
<dbReference type="GO" id="GO:0000160">
    <property type="term" value="P:phosphorelay signal transduction system"/>
    <property type="evidence" value="ECO:0007669"/>
    <property type="project" value="InterPro"/>
</dbReference>
<protein>
    <submittedName>
        <fullName evidence="3">Response regulator</fullName>
    </submittedName>
</protein>
<dbReference type="PROSITE" id="PS50110">
    <property type="entry name" value="RESPONSE_REGULATORY"/>
    <property type="match status" value="1"/>
</dbReference>
<evidence type="ECO:0000256" key="1">
    <source>
        <dbReference type="PROSITE-ProRule" id="PRU00169"/>
    </source>
</evidence>
<evidence type="ECO:0000259" key="2">
    <source>
        <dbReference type="PROSITE" id="PS50110"/>
    </source>
</evidence>
<gene>
    <name evidence="3" type="ORF">GKZ75_03475</name>
</gene>